<keyword evidence="4" id="KW-0812">Transmembrane</keyword>
<feature type="domain" description="DUF1736" evidence="5">
    <location>
        <begin position="128"/>
        <end position="188"/>
    </location>
</feature>
<reference evidence="6 7" key="1">
    <citation type="journal article" date="2018" name="Sci. Rep.">
        <title>Comparative analysis of the Pocillopora damicornis genome highlights role of immune system in coral evolution.</title>
        <authorList>
            <person name="Cunning R."/>
            <person name="Bay R.A."/>
            <person name="Gillette P."/>
            <person name="Baker A.C."/>
            <person name="Traylor-Knowles N."/>
        </authorList>
    </citation>
    <scope>NUCLEOTIDE SEQUENCE [LARGE SCALE GENOMIC DNA]</scope>
    <source>
        <strain evidence="6">RSMAS</strain>
        <tissue evidence="6">Whole animal</tissue>
    </source>
</reference>
<sequence>MTFFDDIFAIKENMDIHPETLLLNILSNDFRGKPKWSNTSHKLHRPLCVLTFHRNFMIHGLKPFGYHVVNVVLHRLVCLLYTCVCKVVAFKSSIFAFIAGILFATHLVHTEAPLVFCLMAFRVWMLGGNLPHFTLQDNPTSFSDCLSSRIMTYSYLIAFNSWLLLSLSVLSYDWQMGSIPLVESLMAPKT</sequence>
<dbReference type="Pfam" id="PF08409">
    <property type="entry name" value="TMTC_DUF1736"/>
    <property type="match status" value="1"/>
</dbReference>
<evidence type="ECO:0000259" key="5">
    <source>
        <dbReference type="Pfam" id="PF08409"/>
    </source>
</evidence>
<dbReference type="OrthoDB" id="19588at2759"/>
<comment type="caution">
    <text evidence="6">The sequence shown here is derived from an EMBL/GenBank/DDBJ whole genome shotgun (WGS) entry which is preliminary data.</text>
</comment>
<keyword evidence="7" id="KW-1185">Reference proteome</keyword>
<evidence type="ECO:0000256" key="2">
    <source>
        <dbReference type="ARBA" id="ARBA00022803"/>
    </source>
</evidence>
<feature type="transmembrane region" description="Helical" evidence="4">
    <location>
        <begin position="88"/>
        <end position="107"/>
    </location>
</feature>
<evidence type="ECO:0000256" key="4">
    <source>
        <dbReference type="SAM" id="Phobius"/>
    </source>
</evidence>
<dbReference type="PANTHER" id="PTHR44809">
    <property type="match status" value="1"/>
</dbReference>
<dbReference type="STRING" id="46731.A0A3M6USC0"/>
<evidence type="ECO:0000313" key="6">
    <source>
        <dbReference type="EMBL" id="RMX56566.1"/>
    </source>
</evidence>
<dbReference type="AlphaFoldDB" id="A0A3M6USC0"/>
<protein>
    <recommendedName>
        <fullName evidence="5">DUF1736 domain-containing protein</fullName>
    </recommendedName>
</protein>
<dbReference type="EMBL" id="RCHS01000828">
    <property type="protein sequence ID" value="RMX56566.1"/>
    <property type="molecule type" value="Genomic_DNA"/>
</dbReference>
<gene>
    <name evidence="6" type="ORF">pdam_00007207</name>
</gene>
<dbReference type="PANTHER" id="PTHR44809:SF1">
    <property type="entry name" value="PROTEIN O-MANNOSYL-TRANSFERASE TMTC1"/>
    <property type="match status" value="1"/>
</dbReference>
<dbReference type="InterPro" id="IPR052943">
    <property type="entry name" value="TMTC_O-mannosyl-trnsfr"/>
</dbReference>
<evidence type="ECO:0000313" key="7">
    <source>
        <dbReference type="Proteomes" id="UP000275408"/>
    </source>
</evidence>
<feature type="transmembrane region" description="Helical" evidence="4">
    <location>
        <begin position="153"/>
        <end position="172"/>
    </location>
</feature>
<keyword evidence="3 4" id="KW-0472">Membrane</keyword>
<evidence type="ECO:0000256" key="3">
    <source>
        <dbReference type="ARBA" id="ARBA00023136"/>
    </source>
</evidence>
<keyword evidence="4" id="KW-1133">Transmembrane helix</keyword>
<organism evidence="6 7">
    <name type="scientific">Pocillopora damicornis</name>
    <name type="common">Cauliflower coral</name>
    <name type="synonym">Millepora damicornis</name>
    <dbReference type="NCBI Taxonomy" id="46731"/>
    <lineage>
        <taxon>Eukaryota</taxon>
        <taxon>Metazoa</taxon>
        <taxon>Cnidaria</taxon>
        <taxon>Anthozoa</taxon>
        <taxon>Hexacorallia</taxon>
        <taxon>Scleractinia</taxon>
        <taxon>Astrocoeniina</taxon>
        <taxon>Pocilloporidae</taxon>
        <taxon>Pocillopora</taxon>
    </lineage>
</organism>
<dbReference type="Proteomes" id="UP000275408">
    <property type="component" value="Unassembled WGS sequence"/>
</dbReference>
<accession>A0A3M6USC0</accession>
<name>A0A3M6USC0_POCDA</name>
<proteinExistence type="predicted"/>
<evidence type="ECO:0000256" key="1">
    <source>
        <dbReference type="ARBA" id="ARBA00022737"/>
    </source>
</evidence>
<dbReference type="InterPro" id="IPR013618">
    <property type="entry name" value="TMTC_DUF1736"/>
</dbReference>
<keyword evidence="1" id="KW-0677">Repeat</keyword>
<keyword evidence="2" id="KW-0802">TPR repeat</keyword>